<evidence type="ECO:0000313" key="2">
    <source>
        <dbReference type="WBParaSite" id="nRc.2.0.1.t48112-RA"/>
    </source>
</evidence>
<evidence type="ECO:0000313" key="1">
    <source>
        <dbReference type="Proteomes" id="UP000887565"/>
    </source>
</evidence>
<sequence length="97" mass="10867">MKAELQLDMTNLTVNGRVPPLVFKIAFKQKMLQIRPKMAEILIMIVRTSIKLEGAISALKICRLTFSDVMPIHMGLKFQELGANYTTPYGAVQCRAA</sequence>
<reference evidence="2" key="1">
    <citation type="submission" date="2022-11" db="UniProtKB">
        <authorList>
            <consortium name="WormBaseParasite"/>
        </authorList>
    </citation>
    <scope>IDENTIFICATION</scope>
</reference>
<organism evidence="1 2">
    <name type="scientific">Romanomermis culicivorax</name>
    <name type="common">Nematode worm</name>
    <dbReference type="NCBI Taxonomy" id="13658"/>
    <lineage>
        <taxon>Eukaryota</taxon>
        <taxon>Metazoa</taxon>
        <taxon>Ecdysozoa</taxon>
        <taxon>Nematoda</taxon>
        <taxon>Enoplea</taxon>
        <taxon>Dorylaimia</taxon>
        <taxon>Mermithida</taxon>
        <taxon>Mermithoidea</taxon>
        <taxon>Mermithidae</taxon>
        <taxon>Romanomermis</taxon>
    </lineage>
</organism>
<dbReference type="WBParaSite" id="nRc.2.0.1.t48112-RA">
    <property type="protein sequence ID" value="nRc.2.0.1.t48112-RA"/>
    <property type="gene ID" value="nRc.2.0.1.g48112"/>
</dbReference>
<dbReference type="AlphaFoldDB" id="A0A915LB90"/>
<dbReference type="Proteomes" id="UP000887565">
    <property type="component" value="Unplaced"/>
</dbReference>
<name>A0A915LB90_ROMCU</name>
<keyword evidence="1" id="KW-1185">Reference proteome</keyword>
<proteinExistence type="predicted"/>
<accession>A0A915LB90</accession>
<protein>
    <submittedName>
        <fullName evidence="2">Uncharacterized protein</fullName>
    </submittedName>
</protein>